<dbReference type="PANTHER" id="PTHR11616:SF241">
    <property type="entry name" value="SODIUM- AND CHLORIDE-DEPENDENT GLYCINE TRANSPORTER 2"/>
    <property type="match status" value="1"/>
</dbReference>
<evidence type="ECO:0000256" key="2">
    <source>
        <dbReference type="ARBA" id="ARBA00022448"/>
    </source>
</evidence>
<dbReference type="EMBL" id="JARK01001492">
    <property type="protein sequence ID" value="EYB95742.1"/>
    <property type="molecule type" value="Genomic_DNA"/>
</dbReference>
<proteinExistence type="predicted"/>
<keyword evidence="4" id="KW-0769">Symport</keyword>
<dbReference type="Pfam" id="PF00209">
    <property type="entry name" value="SNF"/>
    <property type="match status" value="1"/>
</dbReference>
<dbReference type="Proteomes" id="UP000024635">
    <property type="component" value="Unassembled WGS sequence"/>
</dbReference>
<evidence type="ECO:0008006" key="12">
    <source>
        <dbReference type="Google" id="ProtNLM"/>
    </source>
</evidence>
<evidence type="ECO:0000256" key="8">
    <source>
        <dbReference type="SAM" id="MobiDB-lite"/>
    </source>
</evidence>
<keyword evidence="6 9" id="KW-0472">Membrane</keyword>
<evidence type="ECO:0000256" key="4">
    <source>
        <dbReference type="ARBA" id="ARBA00022847"/>
    </source>
</evidence>
<dbReference type="AlphaFoldDB" id="A0A016SZ67"/>
<keyword evidence="5 9" id="KW-1133">Transmembrane helix</keyword>
<evidence type="ECO:0000256" key="5">
    <source>
        <dbReference type="ARBA" id="ARBA00022989"/>
    </source>
</evidence>
<dbReference type="GO" id="GO:0005283">
    <property type="term" value="F:amino acid:sodium symporter activity"/>
    <property type="evidence" value="ECO:0007669"/>
    <property type="project" value="TreeGrafter"/>
</dbReference>
<gene>
    <name evidence="10" type="primary">Acey_s0156.g3120</name>
    <name evidence="10" type="ORF">Y032_0156g3120</name>
</gene>
<feature type="transmembrane region" description="Helical" evidence="9">
    <location>
        <begin position="76"/>
        <end position="95"/>
    </location>
</feature>
<sequence length="291" mass="33011">MEQDDTQHMQEEFGLAASPERKAPDSLSLSTKEEDSMASESIEVIQDEGVHEDEMKVILGMLTRMGSRNQMWRNKFVGFNVVVGYLTTFATFARFCHFLDMYGLGFVFAFVICMLFLGLPLLYLEMALGQFTTLNAVVIFRRIAPIASGWTIKGGAGIGSCRNLDPFLRFLQPLYAAADSTGLVYRERIVAWQSLAVYDVFTVTPSTDHNLQRVRTCLWLRLLPLIFVEPRWTAYIVDVQTPLLIYCEYGLHAVFYAFVRGQSSSHLGTSREIAFRHITITHCNNFCTLPN</sequence>
<comment type="subcellular location">
    <subcellularLocation>
        <location evidence="1">Membrane</location>
        <topology evidence="1">Multi-pass membrane protein</topology>
    </subcellularLocation>
</comment>
<evidence type="ECO:0000256" key="1">
    <source>
        <dbReference type="ARBA" id="ARBA00004141"/>
    </source>
</evidence>
<evidence type="ECO:0000256" key="3">
    <source>
        <dbReference type="ARBA" id="ARBA00022692"/>
    </source>
</evidence>
<dbReference type="InterPro" id="IPR037272">
    <property type="entry name" value="SNS_sf"/>
</dbReference>
<dbReference type="SUPFAM" id="SSF161070">
    <property type="entry name" value="SNF-like"/>
    <property type="match status" value="1"/>
</dbReference>
<evidence type="ECO:0000256" key="6">
    <source>
        <dbReference type="ARBA" id="ARBA00023136"/>
    </source>
</evidence>
<accession>A0A016SZ67</accession>
<evidence type="ECO:0000256" key="7">
    <source>
        <dbReference type="PIRSR" id="PIRSR600175-1"/>
    </source>
</evidence>
<reference evidence="11" key="1">
    <citation type="journal article" date="2015" name="Nat. Genet.">
        <title>The genome and transcriptome of the zoonotic hookworm Ancylostoma ceylanicum identify infection-specific gene families.</title>
        <authorList>
            <person name="Schwarz E.M."/>
            <person name="Hu Y."/>
            <person name="Antoshechkin I."/>
            <person name="Miller M.M."/>
            <person name="Sternberg P.W."/>
            <person name="Aroian R.V."/>
        </authorList>
    </citation>
    <scope>NUCLEOTIDE SEQUENCE</scope>
    <source>
        <strain evidence="11">HY135</strain>
    </source>
</reference>
<dbReference type="STRING" id="53326.A0A016SZ67"/>
<evidence type="ECO:0000313" key="10">
    <source>
        <dbReference type="EMBL" id="EYB95742.1"/>
    </source>
</evidence>
<dbReference type="GO" id="GO:0046872">
    <property type="term" value="F:metal ion binding"/>
    <property type="evidence" value="ECO:0007669"/>
    <property type="project" value="UniProtKB-KW"/>
</dbReference>
<dbReference type="GO" id="GO:0005886">
    <property type="term" value="C:plasma membrane"/>
    <property type="evidence" value="ECO:0007669"/>
    <property type="project" value="TreeGrafter"/>
</dbReference>
<dbReference type="PANTHER" id="PTHR11616">
    <property type="entry name" value="SODIUM/CHLORIDE DEPENDENT TRANSPORTER"/>
    <property type="match status" value="1"/>
</dbReference>
<feature type="transmembrane region" description="Helical" evidence="9">
    <location>
        <begin position="101"/>
        <end position="124"/>
    </location>
</feature>
<feature type="compositionally biased region" description="Basic and acidic residues" evidence="8">
    <location>
        <begin position="1"/>
        <end position="11"/>
    </location>
</feature>
<keyword evidence="7" id="KW-0479">Metal-binding</keyword>
<keyword evidence="7" id="KW-0915">Sodium</keyword>
<keyword evidence="2" id="KW-0813">Transport</keyword>
<dbReference type="GO" id="GO:0089718">
    <property type="term" value="P:amino acid import across plasma membrane"/>
    <property type="evidence" value="ECO:0007669"/>
    <property type="project" value="TreeGrafter"/>
</dbReference>
<keyword evidence="11" id="KW-1185">Reference proteome</keyword>
<dbReference type="PROSITE" id="PS50267">
    <property type="entry name" value="NA_NEUROTRAN_SYMP_3"/>
    <property type="match status" value="1"/>
</dbReference>
<protein>
    <recommendedName>
        <fullName evidence="12">Sodium:neurotransmitter symporter family protein</fullName>
    </recommendedName>
</protein>
<name>A0A016SZ67_9BILA</name>
<evidence type="ECO:0000313" key="11">
    <source>
        <dbReference type="Proteomes" id="UP000024635"/>
    </source>
</evidence>
<dbReference type="InterPro" id="IPR000175">
    <property type="entry name" value="Na/ntran_symport"/>
</dbReference>
<dbReference type="OrthoDB" id="6581954at2759"/>
<feature type="region of interest" description="Disordered" evidence="8">
    <location>
        <begin position="1"/>
        <end position="36"/>
    </location>
</feature>
<keyword evidence="3 9" id="KW-0812">Transmembrane</keyword>
<feature type="binding site" evidence="7">
    <location>
        <position position="84"/>
    </location>
    <ligand>
        <name>Na(+)</name>
        <dbReference type="ChEBI" id="CHEBI:29101"/>
        <label>1</label>
    </ligand>
</feature>
<comment type="caution">
    <text evidence="10">The sequence shown here is derived from an EMBL/GenBank/DDBJ whole genome shotgun (WGS) entry which is preliminary data.</text>
</comment>
<organism evidence="10 11">
    <name type="scientific">Ancylostoma ceylanicum</name>
    <dbReference type="NCBI Taxonomy" id="53326"/>
    <lineage>
        <taxon>Eukaryota</taxon>
        <taxon>Metazoa</taxon>
        <taxon>Ecdysozoa</taxon>
        <taxon>Nematoda</taxon>
        <taxon>Chromadorea</taxon>
        <taxon>Rhabditida</taxon>
        <taxon>Rhabditina</taxon>
        <taxon>Rhabditomorpha</taxon>
        <taxon>Strongyloidea</taxon>
        <taxon>Ancylostomatidae</taxon>
        <taxon>Ancylostomatinae</taxon>
        <taxon>Ancylostoma</taxon>
    </lineage>
</organism>
<evidence type="ECO:0000256" key="9">
    <source>
        <dbReference type="SAM" id="Phobius"/>
    </source>
</evidence>